<feature type="compositionally biased region" description="Polar residues" evidence="1">
    <location>
        <begin position="285"/>
        <end position="294"/>
    </location>
</feature>
<feature type="region of interest" description="Disordered" evidence="1">
    <location>
        <begin position="266"/>
        <end position="319"/>
    </location>
</feature>
<feature type="compositionally biased region" description="Pro residues" evidence="1">
    <location>
        <begin position="547"/>
        <end position="558"/>
    </location>
</feature>
<gene>
    <name evidence="3" type="ORF">FKW77_006878</name>
</gene>
<feature type="region of interest" description="Disordered" evidence="1">
    <location>
        <begin position="936"/>
        <end position="1030"/>
    </location>
</feature>
<dbReference type="PANTHER" id="PTHR39147">
    <property type="entry name" value="PROTEIN SPT21"/>
    <property type="match status" value="1"/>
</dbReference>
<sequence>MSTPSQSPAAFETQDAGSSASQDVDASEPDIPKRMMRVKVLYTFDDDNKTNCLARLPNALPIPVVALDETEIGIMELKICIQAIVASSPELIAKLEHDYTVYAYDYSEYETPLVGQGMLSWVLASASPTPNAPASQSQTMITGRVCKNILGLFSSNGIKETLEVKLKLVPVPTRSKKEFLQNMAIYRNPSVVMPDGFDNNAWDSFLQAIPIPNTMEEPQMNMAGGRGQSARTGAGGVEQLHDMLTPRFEPDDDIYSIGHFNSRGGSPALSHHSYSAPQPVYDGSRPNSRLSMHGQQQQQQSQQQQNSFPMDDQGFEEGPAPKRARLQQADWNGRGSFGSTADSLRVAVSTSASIRGFRPGSVAGNSSASSDMIPRAPTPQPGEKRGGRPVVQNRTSNLRRESSASYTNPPHMESNAMRTDSGIYSHDDDARSSHFSSPSPNLPSSPPEYTPIEDSFPPSSPGLPELPFPADSGFQSDSFNEALPEQSTLKAPRFANNRRAHSNGQIRFMPLETGPNGEKPVIQTSRVDEVSQRRAACSVGRRSIDPNLPPSSPTPRPAQPHVGRSQLQRHHTAPTSRNPSLTPCQPDAPSPNKPIESIEAETNNDSPADSAMQPPANPANAFEARVPTLGLQEQQHDARSSMVSLPPFNTQSQSSQPPQQGVKRTMSRSQTWTAGADSSDIESDGPAGNNRPGSSRFTAGPERMKALDPKLVEAVQTGAPVKYCLNCGEIKTSTWRPYWVRTCDGDGAEYYNNKTVGVHFVEPLTRDHNGNTIKYRLYKQFSRLTAEEKSANVFEQFNFCNPCGDYIRKWACHRPQERWDPKFKPVKNVKKSRKRQPNPFTSDAVIPSSDFDVPPSARRLSTMPDYTDPFLPSEGPSGPTPHASRPPSSTANQAPQQVPPLNQQQRVQPVATRNSGDGWDADELELALEKAIASSPARNLGSVTSPIEISEESPNPTRRLLFPSPRKDGEFKSLADSPEAGKSGDVTPTRTSSQSQKQQQQGLKKVPPKPATDYEEVDKENLPPIDEGEEDDFAHLFDDTLLTGTPVPVTPRTAKTIQRMFKTPTPVKLRTPRTGTGNGNGNGSRRSRTSHLLETPTRSSGGIRKSPRFSSRGASGGRITNLEQQQLTPISASLNQLFNEAIRSSPGKNFGWSPGKLFGGDLGNMNFNVSGNGEYPLPSSPPIFHSGDFTGLNDNGMREDNHFGDVLNLPGFEMWEDSSATDPVKGWEDFLASDAAGSGENDSLTSVTGEKSIGSENAADGKKDDQEVEVEPGIGNTDVEEVAGVVVIATTTVTA</sequence>
<feature type="region of interest" description="Disordered" evidence="1">
    <location>
        <begin position="1"/>
        <end position="29"/>
    </location>
</feature>
<feature type="compositionally biased region" description="Pro residues" evidence="1">
    <location>
        <begin position="458"/>
        <end position="467"/>
    </location>
</feature>
<dbReference type="GO" id="GO:0008270">
    <property type="term" value="F:zinc ion binding"/>
    <property type="evidence" value="ECO:0007669"/>
    <property type="project" value="InterPro"/>
</dbReference>
<feature type="compositionally biased region" description="Polar residues" evidence="1">
    <location>
        <begin position="641"/>
        <end position="650"/>
    </location>
</feature>
<feature type="compositionally biased region" description="Low complexity" evidence="1">
    <location>
        <begin position="651"/>
        <end position="660"/>
    </location>
</feature>
<feature type="region of interest" description="Disordered" evidence="1">
    <location>
        <begin position="631"/>
        <end position="701"/>
    </location>
</feature>
<dbReference type="Gene3D" id="3.30.50.10">
    <property type="entry name" value="Erythroid Transcription Factor GATA-1, subunit A"/>
    <property type="match status" value="1"/>
</dbReference>
<feature type="compositionally biased region" description="Polar residues" evidence="1">
    <location>
        <begin position="1240"/>
        <end position="1249"/>
    </location>
</feature>
<dbReference type="OrthoDB" id="3199820at2759"/>
<accession>A0A517LKG9</accession>
<feature type="region of interest" description="Disordered" evidence="1">
    <location>
        <begin position="823"/>
        <end position="918"/>
    </location>
</feature>
<dbReference type="EMBL" id="CP042198">
    <property type="protein sequence ID" value="QDS76127.1"/>
    <property type="molecule type" value="Genomic_DNA"/>
</dbReference>
<evidence type="ECO:0000256" key="1">
    <source>
        <dbReference type="SAM" id="MobiDB-lite"/>
    </source>
</evidence>
<feature type="compositionally biased region" description="Polar residues" evidence="1">
    <location>
        <begin position="15"/>
        <end position="24"/>
    </location>
</feature>
<feature type="compositionally biased region" description="Low complexity" evidence="1">
    <location>
        <begin position="295"/>
        <end position="305"/>
    </location>
</feature>
<organism evidence="3 4">
    <name type="scientific">Venturia effusa</name>
    <dbReference type="NCBI Taxonomy" id="50376"/>
    <lineage>
        <taxon>Eukaryota</taxon>
        <taxon>Fungi</taxon>
        <taxon>Dikarya</taxon>
        <taxon>Ascomycota</taxon>
        <taxon>Pezizomycotina</taxon>
        <taxon>Dothideomycetes</taxon>
        <taxon>Pleosporomycetidae</taxon>
        <taxon>Venturiales</taxon>
        <taxon>Venturiaceae</taxon>
        <taxon>Venturia</taxon>
    </lineage>
</organism>
<dbReference type="GO" id="GO:0006357">
    <property type="term" value="P:regulation of transcription by RNA polymerase II"/>
    <property type="evidence" value="ECO:0007669"/>
    <property type="project" value="TreeGrafter"/>
</dbReference>
<dbReference type="Pfam" id="PF25823">
    <property type="entry name" value="Ams2-SPT21_N"/>
    <property type="match status" value="1"/>
</dbReference>
<evidence type="ECO:0000313" key="4">
    <source>
        <dbReference type="Proteomes" id="UP000316270"/>
    </source>
</evidence>
<reference evidence="3 4" key="1">
    <citation type="submission" date="2019-07" db="EMBL/GenBank/DDBJ databases">
        <title>Finished genome of Venturia effusa.</title>
        <authorList>
            <person name="Young C.A."/>
            <person name="Cox M.P."/>
            <person name="Ganley A.R.D."/>
            <person name="David W.J."/>
        </authorList>
    </citation>
    <scope>NUCLEOTIDE SEQUENCE [LARGE SCALE GENOMIC DNA]</scope>
    <source>
        <strain evidence="4">albino</strain>
    </source>
</reference>
<feature type="compositionally biased region" description="Polar residues" evidence="1">
    <location>
        <begin position="473"/>
        <end position="489"/>
    </location>
</feature>
<feature type="region of interest" description="Disordered" evidence="1">
    <location>
        <begin position="1064"/>
        <end position="1117"/>
    </location>
</feature>
<dbReference type="PANTHER" id="PTHR39147:SF1">
    <property type="entry name" value="PROTEIN SPT21"/>
    <property type="match status" value="1"/>
</dbReference>
<proteinExistence type="predicted"/>
<feature type="compositionally biased region" description="Polar residues" evidence="1">
    <location>
        <begin position="886"/>
        <end position="915"/>
    </location>
</feature>
<dbReference type="InterPro" id="IPR057725">
    <property type="entry name" value="Ams2-SPT21_N"/>
</dbReference>
<dbReference type="InterPro" id="IPR042403">
    <property type="entry name" value="Spt21/Ams2"/>
</dbReference>
<feature type="region of interest" description="Disordered" evidence="1">
    <location>
        <begin position="356"/>
        <end position="619"/>
    </location>
</feature>
<evidence type="ECO:0000313" key="3">
    <source>
        <dbReference type="EMBL" id="QDS76127.1"/>
    </source>
</evidence>
<protein>
    <recommendedName>
        <fullName evidence="2">Ams2/SPT21 N-terminal domain-containing protein</fullName>
    </recommendedName>
</protein>
<feature type="compositionally biased region" description="Pro residues" evidence="1">
    <location>
        <begin position="440"/>
        <end position="449"/>
    </location>
</feature>
<evidence type="ECO:0000259" key="2">
    <source>
        <dbReference type="Pfam" id="PF25823"/>
    </source>
</evidence>
<feature type="compositionally biased region" description="Basic residues" evidence="1">
    <location>
        <begin position="824"/>
        <end position="836"/>
    </location>
</feature>
<keyword evidence="4" id="KW-1185">Reference proteome</keyword>
<feature type="region of interest" description="Disordered" evidence="1">
    <location>
        <begin position="1234"/>
        <end position="1278"/>
    </location>
</feature>
<dbReference type="Proteomes" id="UP000316270">
    <property type="component" value="Chromosome 14"/>
</dbReference>
<feature type="compositionally biased region" description="Low complexity" evidence="1">
    <location>
        <begin position="992"/>
        <end position="1001"/>
    </location>
</feature>
<dbReference type="GO" id="GO:0030466">
    <property type="term" value="P:silent mating-type cassette heterochromatin formation"/>
    <property type="evidence" value="ECO:0007669"/>
    <property type="project" value="TreeGrafter"/>
</dbReference>
<feature type="compositionally biased region" description="Polar residues" evidence="1">
    <location>
        <begin position="941"/>
        <end position="956"/>
    </location>
</feature>
<feature type="domain" description="Ams2/SPT21 N-terminal" evidence="2">
    <location>
        <begin position="32"/>
        <end position="171"/>
    </location>
</feature>
<feature type="compositionally biased region" description="Polar residues" evidence="1">
    <location>
        <begin position="573"/>
        <end position="583"/>
    </location>
</feature>
<name>A0A517LKG9_9PEZI</name>
<dbReference type="InterPro" id="IPR013088">
    <property type="entry name" value="Znf_NHR/GATA"/>
</dbReference>
<dbReference type="GO" id="GO:0000183">
    <property type="term" value="P:rDNA heterochromatin formation"/>
    <property type="evidence" value="ECO:0007669"/>
    <property type="project" value="TreeGrafter"/>
</dbReference>